<dbReference type="AlphaFoldDB" id="A0AAV4DD93"/>
<proteinExistence type="predicted"/>
<accession>A0AAV4DD93</accession>
<dbReference type="EMBL" id="BLXT01007768">
    <property type="protein sequence ID" value="GFO42222.1"/>
    <property type="molecule type" value="Genomic_DNA"/>
</dbReference>
<keyword evidence="2" id="KW-1185">Reference proteome</keyword>
<gene>
    <name evidence="1" type="ORF">PoB_006872700</name>
</gene>
<evidence type="ECO:0000313" key="2">
    <source>
        <dbReference type="Proteomes" id="UP000735302"/>
    </source>
</evidence>
<evidence type="ECO:0000313" key="1">
    <source>
        <dbReference type="EMBL" id="GFO42222.1"/>
    </source>
</evidence>
<dbReference type="Proteomes" id="UP000735302">
    <property type="component" value="Unassembled WGS sequence"/>
</dbReference>
<reference evidence="1 2" key="1">
    <citation type="journal article" date="2021" name="Elife">
        <title>Chloroplast acquisition without the gene transfer in kleptoplastic sea slugs, Plakobranchus ocellatus.</title>
        <authorList>
            <person name="Maeda T."/>
            <person name="Takahashi S."/>
            <person name="Yoshida T."/>
            <person name="Shimamura S."/>
            <person name="Takaki Y."/>
            <person name="Nagai Y."/>
            <person name="Toyoda A."/>
            <person name="Suzuki Y."/>
            <person name="Arimoto A."/>
            <person name="Ishii H."/>
            <person name="Satoh N."/>
            <person name="Nishiyama T."/>
            <person name="Hasebe M."/>
            <person name="Maruyama T."/>
            <person name="Minagawa J."/>
            <person name="Obokata J."/>
            <person name="Shigenobu S."/>
        </authorList>
    </citation>
    <scope>NUCLEOTIDE SEQUENCE [LARGE SCALE GENOMIC DNA]</scope>
</reference>
<comment type="caution">
    <text evidence="1">The sequence shown here is derived from an EMBL/GenBank/DDBJ whole genome shotgun (WGS) entry which is preliminary data.</text>
</comment>
<sequence length="102" mass="11911">MPPYLHLPFIFPSHGVPGLLQIFDSWLVLLFLESSRRDDPCSELMRRYEEGPESWATLRHVTHSRTSARFSSHRGSQKTQLQLGYIWWSGQAGNHTTRSWRS</sequence>
<organism evidence="1 2">
    <name type="scientific">Plakobranchus ocellatus</name>
    <dbReference type="NCBI Taxonomy" id="259542"/>
    <lineage>
        <taxon>Eukaryota</taxon>
        <taxon>Metazoa</taxon>
        <taxon>Spiralia</taxon>
        <taxon>Lophotrochozoa</taxon>
        <taxon>Mollusca</taxon>
        <taxon>Gastropoda</taxon>
        <taxon>Heterobranchia</taxon>
        <taxon>Euthyneura</taxon>
        <taxon>Panpulmonata</taxon>
        <taxon>Sacoglossa</taxon>
        <taxon>Placobranchoidea</taxon>
        <taxon>Plakobranchidae</taxon>
        <taxon>Plakobranchus</taxon>
    </lineage>
</organism>
<name>A0AAV4DD93_9GAST</name>
<protein>
    <submittedName>
        <fullName evidence="1">Uncharacterized protein</fullName>
    </submittedName>
</protein>